<dbReference type="PANTHER" id="PTHR11092">
    <property type="entry name" value="SUGAR NUCLEOTIDE EPIMERASE RELATED"/>
    <property type="match status" value="1"/>
</dbReference>
<feature type="domain" description="NAD-dependent epimerase/dehydratase" evidence="1">
    <location>
        <begin position="15"/>
        <end position="258"/>
    </location>
</feature>
<feature type="domain" description="DUF1731" evidence="2">
    <location>
        <begin position="293"/>
        <end position="337"/>
    </location>
</feature>
<dbReference type="InterPro" id="IPR036291">
    <property type="entry name" value="NAD(P)-bd_dom_sf"/>
</dbReference>
<accession>A0A7S3L4Q3</accession>
<dbReference type="Gene3D" id="3.40.50.720">
    <property type="entry name" value="NAD(P)-binding Rossmann-like Domain"/>
    <property type="match status" value="1"/>
</dbReference>
<evidence type="ECO:0000259" key="2">
    <source>
        <dbReference type="Pfam" id="PF08338"/>
    </source>
</evidence>
<name>A0A7S3L4Q3_9STRA</name>
<protein>
    <recommendedName>
        <fullName evidence="4">DUF1731 domain-containing protein</fullName>
    </recommendedName>
</protein>
<dbReference type="AlphaFoldDB" id="A0A7S3L4Q3"/>
<dbReference type="EMBL" id="HBIM01010934">
    <property type="protein sequence ID" value="CAE0411790.1"/>
    <property type="molecule type" value="Transcribed_RNA"/>
</dbReference>
<gene>
    <name evidence="3" type="ORF">ACOF00016_LOCUS9076</name>
</gene>
<dbReference type="InterPro" id="IPR013549">
    <property type="entry name" value="DUF1731"/>
</dbReference>
<proteinExistence type="predicted"/>
<evidence type="ECO:0000313" key="3">
    <source>
        <dbReference type="EMBL" id="CAE0411790.1"/>
    </source>
</evidence>
<dbReference type="Pfam" id="PF08338">
    <property type="entry name" value="DUF1731"/>
    <property type="match status" value="1"/>
</dbReference>
<evidence type="ECO:0008006" key="4">
    <source>
        <dbReference type="Google" id="ProtNLM"/>
    </source>
</evidence>
<reference evidence="3" key="1">
    <citation type="submission" date="2021-01" db="EMBL/GenBank/DDBJ databases">
        <authorList>
            <person name="Corre E."/>
            <person name="Pelletier E."/>
            <person name="Niang G."/>
            <person name="Scheremetjew M."/>
            <person name="Finn R."/>
            <person name="Kale V."/>
            <person name="Holt S."/>
            <person name="Cochrane G."/>
            <person name="Meng A."/>
            <person name="Brown T."/>
            <person name="Cohen L."/>
        </authorList>
    </citation>
    <scope>NUCLEOTIDE SEQUENCE</scope>
    <source>
        <strain evidence="3">CCMP127</strain>
    </source>
</reference>
<dbReference type="Pfam" id="PF01370">
    <property type="entry name" value="Epimerase"/>
    <property type="match status" value="1"/>
</dbReference>
<dbReference type="PANTHER" id="PTHR11092:SF0">
    <property type="entry name" value="EPIMERASE FAMILY PROTEIN SDR39U1"/>
    <property type="match status" value="1"/>
</dbReference>
<sequence>MAASNDSSKYFTIGITGSSGLVGTALKDELSRRASVNGKPVRIVNLKRGTAPESLTQLPDQPEVSVTWNPKASTADEAMDLTVAAELDAIVHLAGENVATGKGPLGFLGIRAWSQEKKDEIMNSRTIPTAALAKVIAATPKPQSFLSASGIGAYGDNFIGDACEAVDESADITSSVGFLAEVSRQWEVATEAAKTGKNRVVNMRFGVVLSKQGGAMGKLFPIFFLGGGGNVGSGNQYFSFISARDHARAILHTLETPSLSGPVNFCAPVPCTNAEFTKAMGKGMSRPTILPFPAFAVKLLFGEMGEEMLLGGVRAVPRALEKSGFKFEHPNIDLAVQSALDEKI</sequence>
<dbReference type="SUPFAM" id="SSF51735">
    <property type="entry name" value="NAD(P)-binding Rossmann-fold domains"/>
    <property type="match status" value="1"/>
</dbReference>
<evidence type="ECO:0000259" key="1">
    <source>
        <dbReference type="Pfam" id="PF01370"/>
    </source>
</evidence>
<dbReference type="InterPro" id="IPR001509">
    <property type="entry name" value="Epimerase_deHydtase"/>
</dbReference>
<dbReference type="NCBIfam" id="TIGR01777">
    <property type="entry name" value="yfcH"/>
    <property type="match status" value="1"/>
</dbReference>
<organism evidence="3">
    <name type="scientific">Amphora coffeiformis</name>
    <dbReference type="NCBI Taxonomy" id="265554"/>
    <lineage>
        <taxon>Eukaryota</taxon>
        <taxon>Sar</taxon>
        <taxon>Stramenopiles</taxon>
        <taxon>Ochrophyta</taxon>
        <taxon>Bacillariophyta</taxon>
        <taxon>Bacillariophyceae</taxon>
        <taxon>Bacillariophycidae</taxon>
        <taxon>Thalassiophysales</taxon>
        <taxon>Catenulaceae</taxon>
        <taxon>Amphora</taxon>
    </lineage>
</organism>
<dbReference type="InterPro" id="IPR010099">
    <property type="entry name" value="SDR39U1"/>
</dbReference>